<gene>
    <name evidence="4" type="ORF">AWM79_06460</name>
</gene>
<reference evidence="5" key="1">
    <citation type="submission" date="2016-01" db="EMBL/GenBank/DDBJ databases">
        <authorList>
            <person name="Storey N.H."/>
            <person name="Neuman B.W."/>
        </authorList>
    </citation>
    <scope>NUCLEOTIDE SEQUENCE [LARGE SCALE GENOMIC DNA]</scope>
    <source>
        <strain evidence="5">NCPPB 2472</strain>
    </source>
</reference>
<dbReference type="InterPro" id="IPR053946">
    <property type="entry name" value="YscD_ppl_3rd"/>
</dbReference>
<protein>
    <recommendedName>
        <fullName evidence="6">SMAD/FHA domain protein</fullName>
    </recommendedName>
</protein>
<dbReference type="KEGG" id="pagb:AWM79_06460"/>
<name>A0A0X1SYR2_PSEAA</name>
<feature type="domain" description="YscD/Y4YQ C-terminal" evidence="3">
    <location>
        <begin position="263"/>
        <end position="310"/>
    </location>
</feature>
<dbReference type="Gene3D" id="2.60.200.20">
    <property type="match status" value="1"/>
</dbReference>
<dbReference type="Pfam" id="PF23893">
    <property type="entry name" value="Y4YQ_C"/>
    <property type="match status" value="1"/>
</dbReference>
<dbReference type="InterPro" id="IPR032030">
    <property type="entry name" value="YscD_cytoplasmic_dom"/>
</dbReference>
<feature type="domain" description="YscD cytoplasmic" evidence="1">
    <location>
        <begin position="20"/>
        <end position="80"/>
    </location>
</feature>
<proteinExistence type="predicted"/>
<dbReference type="SUPFAM" id="SSF49879">
    <property type="entry name" value="SMAD/FHA domain"/>
    <property type="match status" value="1"/>
</dbReference>
<dbReference type="Pfam" id="PF16697">
    <property type="entry name" value="Yop-YscD_cpl"/>
    <property type="match status" value="1"/>
</dbReference>
<feature type="domain" description="YscD-like Bon-like" evidence="2">
    <location>
        <begin position="193"/>
        <end position="250"/>
    </location>
</feature>
<evidence type="ECO:0000259" key="1">
    <source>
        <dbReference type="Pfam" id="PF16697"/>
    </source>
</evidence>
<evidence type="ECO:0008006" key="6">
    <source>
        <dbReference type="Google" id="ProtNLM"/>
    </source>
</evidence>
<dbReference type="OrthoDB" id="9806163at2"/>
<dbReference type="AlphaFoldDB" id="A0A0X1SYR2"/>
<evidence type="ECO:0000259" key="2">
    <source>
        <dbReference type="Pfam" id="PF21934"/>
    </source>
</evidence>
<accession>A0A0X1SYR2</accession>
<dbReference type="RefSeq" id="WP_017133795.1">
    <property type="nucleotide sequence ID" value="NZ_CP014135.1"/>
</dbReference>
<dbReference type="Pfam" id="PF21934">
    <property type="entry name" value="Yop-YscD_ppl_3rd"/>
    <property type="match status" value="1"/>
</dbReference>
<dbReference type="STRING" id="46677.AWM79_06460"/>
<keyword evidence="5" id="KW-1185">Reference proteome</keyword>
<dbReference type="InterPro" id="IPR008984">
    <property type="entry name" value="SMAD_FHA_dom_sf"/>
</dbReference>
<dbReference type="EMBL" id="CP014135">
    <property type="protein sequence ID" value="AMB84971.1"/>
    <property type="molecule type" value="Genomic_DNA"/>
</dbReference>
<dbReference type="Proteomes" id="UP000063229">
    <property type="component" value="Chromosome"/>
</dbReference>
<evidence type="ECO:0000313" key="4">
    <source>
        <dbReference type="EMBL" id="AMB84971.1"/>
    </source>
</evidence>
<dbReference type="InterPro" id="IPR057770">
    <property type="entry name" value="YscD/Y4YQ_C"/>
</dbReference>
<sequence length="314" mass="33598">MTALISRPSSAASGLPLLSITQGVHQGVSLVLEAPTYLIGGAVTADLMLRDSGIAAEHLRLRFDGAYVAIEALGGDIRVIGDSARSVTVPLGNGHRARMPLRILLDTVELQLAFDREPLPPLSVRTPIASAPNSVTSSGWRWIALGLLAVCATTAFALRSEPLPVVDSISVASPAELGVGQPALTLAEAKGYLDNGLRAARLSGITVQLKEGQLLALGSFDATQKPQWIALQKGFDSRYGRTFILHQNVSVREGVAAPRVRFQAVWFGANPYVVNDSGMRLYPGAALPDNWVIERIENNEVVLARGEERFTFTL</sequence>
<evidence type="ECO:0000313" key="5">
    <source>
        <dbReference type="Proteomes" id="UP000063229"/>
    </source>
</evidence>
<evidence type="ECO:0000259" key="3">
    <source>
        <dbReference type="Pfam" id="PF23893"/>
    </source>
</evidence>
<organism evidence="4 5">
    <name type="scientific">Pseudomonas agarici</name>
    <dbReference type="NCBI Taxonomy" id="46677"/>
    <lineage>
        <taxon>Bacteria</taxon>
        <taxon>Pseudomonadati</taxon>
        <taxon>Pseudomonadota</taxon>
        <taxon>Gammaproteobacteria</taxon>
        <taxon>Pseudomonadales</taxon>
        <taxon>Pseudomonadaceae</taxon>
        <taxon>Pseudomonas</taxon>
    </lineage>
</organism>